<gene>
    <name evidence="2" type="ORF">IEO21_09077</name>
</gene>
<evidence type="ECO:0000259" key="1">
    <source>
        <dbReference type="Pfam" id="PF00646"/>
    </source>
</evidence>
<proteinExistence type="predicted"/>
<dbReference type="InterPro" id="IPR036047">
    <property type="entry name" value="F-box-like_dom_sf"/>
</dbReference>
<reference evidence="2" key="2">
    <citation type="journal article" name="Front. Microbiol.">
        <title>Degradative Capacity of Two Strains of Rhodonia placenta: From Phenotype to Genotype.</title>
        <authorList>
            <person name="Kolle M."/>
            <person name="Horta M.A.C."/>
            <person name="Nowrousian M."/>
            <person name="Ohm R.A."/>
            <person name="Benz J.P."/>
            <person name="Pilgard A."/>
        </authorList>
    </citation>
    <scope>NUCLEOTIDE SEQUENCE</scope>
    <source>
        <strain evidence="2">FPRL280</strain>
    </source>
</reference>
<sequence length="403" mass="45619">MNVVVASTTTGTPALPGKTVDRGSRCGAEPQDAPDSHHILRLPQELWDEIIDYIDHDQAAFSACSLTCRAWAAAFRPHLFHHLRLTARSLPHIQQILHSNAHLAKYTTRVIIDYEGNPSVLSQLRQHTVLANVLSTLPNVTQLKLLAMAVTPSLISALSTVSPHIRELRVGCLVATSLEAYVQFIRAFPHLRALSLKEISSLLKGHWDVYPTLLARVMHQRRLTYDWQRATDRLCAPGGGNHCTALDAILQNIPPSLESLCLESQAWSNFHVPVSHRMDHTSVRSLELRFMTPMDEYWSPVFLWHTRMTGIREISFHFYFPVDHYFERVVSTLSSMVLSLRLPQLQTVAFVIWTAQTDSVEDYTAYIELIRELLLHLHEAGSLVLRILWASHVAEIGMSRLVN</sequence>
<reference evidence="2" key="1">
    <citation type="submission" date="2020-11" db="EMBL/GenBank/DDBJ databases">
        <authorList>
            <person name="Koelle M."/>
            <person name="Horta M.A.C."/>
            <person name="Nowrousian M."/>
            <person name="Ohm R.A."/>
            <person name="Benz P."/>
            <person name="Pilgard A."/>
        </authorList>
    </citation>
    <scope>NUCLEOTIDE SEQUENCE</scope>
    <source>
        <strain evidence="2">FPRL280</strain>
    </source>
</reference>
<dbReference type="Pfam" id="PF00646">
    <property type="entry name" value="F-box"/>
    <property type="match status" value="1"/>
</dbReference>
<dbReference type="SUPFAM" id="SSF81383">
    <property type="entry name" value="F-box domain"/>
    <property type="match status" value="1"/>
</dbReference>
<protein>
    <recommendedName>
        <fullName evidence="1">F-box domain-containing protein</fullName>
    </recommendedName>
</protein>
<name>A0A8H7NUY7_9APHY</name>
<dbReference type="Proteomes" id="UP000639403">
    <property type="component" value="Unassembled WGS sequence"/>
</dbReference>
<feature type="domain" description="F-box" evidence="1">
    <location>
        <begin position="39"/>
        <end position="80"/>
    </location>
</feature>
<dbReference type="AlphaFoldDB" id="A0A8H7NUY7"/>
<dbReference type="EMBL" id="JADOXO010000387">
    <property type="protein sequence ID" value="KAF9805374.1"/>
    <property type="molecule type" value="Genomic_DNA"/>
</dbReference>
<accession>A0A8H7NUY7</accession>
<evidence type="ECO:0000313" key="2">
    <source>
        <dbReference type="EMBL" id="KAF9805374.1"/>
    </source>
</evidence>
<dbReference type="InterPro" id="IPR032675">
    <property type="entry name" value="LRR_dom_sf"/>
</dbReference>
<comment type="caution">
    <text evidence="2">The sequence shown here is derived from an EMBL/GenBank/DDBJ whole genome shotgun (WGS) entry which is preliminary data.</text>
</comment>
<organism evidence="2 3">
    <name type="scientific">Rhodonia placenta</name>
    <dbReference type="NCBI Taxonomy" id="104341"/>
    <lineage>
        <taxon>Eukaryota</taxon>
        <taxon>Fungi</taxon>
        <taxon>Dikarya</taxon>
        <taxon>Basidiomycota</taxon>
        <taxon>Agaricomycotina</taxon>
        <taxon>Agaricomycetes</taxon>
        <taxon>Polyporales</taxon>
        <taxon>Adustoporiaceae</taxon>
        <taxon>Rhodonia</taxon>
    </lineage>
</organism>
<evidence type="ECO:0000313" key="3">
    <source>
        <dbReference type="Proteomes" id="UP000639403"/>
    </source>
</evidence>
<dbReference type="SUPFAM" id="SSF52047">
    <property type="entry name" value="RNI-like"/>
    <property type="match status" value="1"/>
</dbReference>
<dbReference type="InterPro" id="IPR001810">
    <property type="entry name" value="F-box_dom"/>
</dbReference>
<dbReference type="Gene3D" id="3.80.10.10">
    <property type="entry name" value="Ribonuclease Inhibitor"/>
    <property type="match status" value="1"/>
</dbReference>